<dbReference type="AlphaFoldDB" id="A0A385EK87"/>
<protein>
    <submittedName>
        <fullName evidence="2">Uncharacterized protein</fullName>
    </submittedName>
</protein>
<geneLocation type="plasmid" evidence="2">
    <name>pBP-33-3</name>
</geneLocation>
<proteinExistence type="predicted"/>
<evidence type="ECO:0000313" key="2">
    <source>
        <dbReference type="EMBL" id="AXQ85663.1"/>
    </source>
</evidence>
<keyword evidence="2" id="KW-0614">Plasmid</keyword>
<evidence type="ECO:0000256" key="1">
    <source>
        <dbReference type="SAM" id="MobiDB-lite"/>
    </source>
</evidence>
<reference evidence="2" key="1">
    <citation type="submission" date="2018-06" db="EMBL/GenBank/DDBJ databases">
        <title>Plasmid diversity in Bacillus pumilus.</title>
        <authorList>
            <person name="Evdokimova O.V."/>
            <person name="Valentovich L.N."/>
        </authorList>
    </citation>
    <scope>NUCLEOTIDE SEQUENCE</scope>
    <source>
        <strain evidence="2">33-3</strain>
        <plasmid evidence="2">pBP-33-3</plasmid>
    </source>
</reference>
<accession>A0A385EK87</accession>
<organism evidence="2">
    <name type="scientific">Bacillus pumilus</name>
    <name type="common">Bacillus mesentericus</name>
    <dbReference type="NCBI Taxonomy" id="1408"/>
    <lineage>
        <taxon>Bacteria</taxon>
        <taxon>Bacillati</taxon>
        <taxon>Bacillota</taxon>
        <taxon>Bacilli</taxon>
        <taxon>Bacillales</taxon>
        <taxon>Bacillaceae</taxon>
        <taxon>Bacillus</taxon>
    </lineage>
</organism>
<name>A0A385EK87_BACPU</name>
<sequence>MAGLGRAQKESLEHECPLMHLNRCCVFSLRSKQNARALYRWHERIKNDKIKEIFVRLFCLAKVRSGRRRQSSSGNEKRSTESQTGTPPL</sequence>
<dbReference type="EMBL" id="MH539888">
    <property type="protein sequence ID" value="AXQ85663.1"/>
    <property type="molecule type" value="Genomic_DNA"/>
</dbReference>
<feature type="region of interest" description="Disordered" evidence="1">
    <location>
        <begin position="64"/>
        <end position="89"/>
    </location>
</feature>